<evidence type="ECO:0000313" key="2">
    <source>
        <dbReference type="Proteomes" id="UP000626180"/>
    </source>
</evidence>
<protein>
    <submittedName>
        <fullName evidence="1">Uncharacterized protein</fullName>
    </submittedName>
</protein>
<comment type="caution">
    <text evidence="1">The sequence shown here is derived from an EMBL/GenBank/DDBJ whole genome shotgun (WGS) entry which is preliminary data.</text>
</comment>
<name>A0ABS0FRZ1_PSELU</name>
<dbReference type="EMBL" id="JADMCD010000014">
    <property type="protein sequence ID" value="MBF8643098.1"/>
    <property type="molecule type" value="Genomic_DNA"/>
</dbReference>
<evidence type="ECO:0000313" key="1">
    <source>
        <dbReference type="EMBL" id="MBF8643098.1"/>
    </source>
</evidence>
<reference evidence="1 2" key="1">
    <citation type="submission" date="2020-10" db="EMBL/GenBank/DDBJ databases">
        <title>Genome sequences of Pseudomonas isolates.</title>
        <authorList>
            <person name="Wessels L."/>
            <person name="Reich F."/>
            <person name="Hammerl J."/>
        </authorList>
    </citation>
    <scope>NUCLEOTIDE SEQUENCE [LARGE SCALE GENOMIC DNA]</scope>
    <source>
        <strain evidence="1 2">20-MO00624-0</strain>
    </source>
</reference>
<proteinExistence type="predicted"/>
<gene>
    <name evidence="1" type="ORF">IRZ65_20725</name>
</gene>
<dbReference type="Proteomes" id="UP000626180">
    <property type="component" value="Unassembled WGS sequence"/>
</dbReference>
<accession>A0ABS0FRZ1</accession>
<sequence>MKEALGLVSAPVKEKPSRARTYTLVELSVRKKMDDIPFCLEHRSDSISTLTAQLEAEKIARDNSLKVLSVINIRQISE</sequence>
<organism evidence="1 2">
    <name type="scientific">Pseudomonas luteola</name>
    <dbReference type="NCBI Taxonomy" id="47886"/>
    <lineage>
        <taxon>Bacteria</taxon>
        <taxon>Pseudomonadati</taxon>
        <taxon>Pseudomonadota</taxon>
        <taxon>Gammaproteobacteria</taxon>
        <taxon>Pseudomonadales</taxon>
        <taxon>Pseudomonadaceae</taxon>
        <taxon>Pseudomonas</taxon>
    </lineage>
</organism>
<keyword evidence="2" id="KW-1185">Reference proteome</keyword>